<feature type="compositionally biased region" description="Low complexity" evidence="1">
    <location>
        <begin position="395"/>
        <end position="404"/>
    </location>
</feature>
<dbReference type="Pfam" id="PF13411">
    <property type="entry name" value="MerR_1"/>
    <property type="match status" value="1"/>
</dbReference>
<dbReference type="GO" id="GO:0006355">
    <property type="term" value="P:regulation of DNA-templated transcription"/>
    <property type="evidence" value="ECO:0007669"/>
    <property type="project" value="InterPro"/>
</dbReference>
<dbReference type="EMBL" id="FOMS01000005">
    <property type="protein sequence ID" value="SFD98290.1"/>
    <property type="molecule type" value="Genomic_DNA"/>
</dbReference>
<feature type="compositionally biased region" description="Low complexity" evidence="1">
    <location>
        <begin position="164"/>
        <end position="178"/>
    </location>
</feature>
<dbReference type="SMART" id="SM00422">
    <property type="entry name" value="HTH_MERR"/>
    <property type="match status" value="1"/>
</dbReference>
<accession>A0A1I1WYX4</accession>
<feature type="compositionally biased region" description="Low complexity" evidence="1">
    <location>
        <begin position="128"/>
        <end position="146"/>
    </location>
</feature>
<dbReference type="AlphaFoldDB" id="A0A1I1WYX4"/>
<dbReference type="InterPro" id="IPR000551">
    <property type="entry name" value="MerR-type_HTH_dom"/>
</dbReference>
<keyword evidence="4" id="KW-1185">Reference proteome</keyword>
<feature type="domain" description="HTH merR-type" evidence="2">
    <location>
        <begin position="10"/>
        <end position="78"/>
    </location>
</feature>
<feature type="compositionally biased region" description="Basic and acidic residues" evidence="1">
    <location>
        <begin position="382"/>
        <end position="394"/>
    </location>
</feature>
<feature type="compositionally biased region" description="Basic and acidic residues" evidence="1">
    <location>
        <begin position="191"/>
        <end position="208"/>
    </location>
</feature>
<protein>
    <submittedName>
        <fullName evidence="3">MerR HTH family regulatory protein</fullName>
    </submittedName>
</protein>
<name>A0A1I1WYX4_9RHOB</name>
<dbReference type="SUPFAM" id="SSF46955">
    <property type="entry name" value="Putative DNA-binding domain"/>
    <property type="match status" value="1"/>
</dbReference>
<reference evidence="3 4" key="1">
    <citation type="submission" date="2016-10" db="EMBL/GenBank/DDBJ databases">
        <authorList>
            <person name="Varghese N."/>
            <person name="Submissions S."/>
        </authorList>
    </citation>
    <scope>NUCLEOTIDE SEQUENCE [LARGE SCALE GENOMIC DNA]</scope>
    <source>
        <strain evidence="4">YIM D21,KCTC 23444,ACCC 10710</strain>
    </source>
</reference>
<dbReference type="Gene3D" id="1.10.1660.10">
    <property type="match status" value="1"/>
</dbReference>
<feature type="region of interest" description="Disordered" evidence="1">
    <location>
        <begin position="95"/>
        <end position="419"/>
    </location>
</feature>
<feature type="compositionally biased region" description="Basic and acidic residues" evidence="1">
    <location>
        <begin position="103"/>
        <end position="127"/>
    </location>
</feature>
<dbReference type="RefSeq" id="WP_223163028.1">
    <property type="nucleotide sequence ID" value="NZ_FOMS01000005.1"/>
</dbReference>
<evidence type="ECO:0000256" key="1">
    <source>
        <dbReference type="SAM" id="MobiDB-lite"/>
    </source>
</evidence>
<evidence type="ECO:0000259" key="2">
    <source>
        <dbReference type="PROSITE" id="PS50937"/>
    </source>
</evidence>
<organism evidence="3 4">
    <name type="scientific">Roseivivax sediminis</name>
    <dbReference type="NCBI Taxonomy" id="936889"/>
    <lineage>
        <taxon>Bacteria</taxon>
        <taxon>Pseudomonadati</taxon>
        <taxon>Pseudomonadota</taxon>
        <taxon>Alphaproteobacteria</taxon>
        <taxon>Rhodobacterales</taxon>
        <taxon>Roseobacteraceae</taxon>
        <taxon>Roseivivax</taxon>
    </lineage>
</organism>
<proteinExistence type="predicted"/>
<feature type="compositionally biased region" description="Low complexity" evidence="1">
    <location>
        <begin position="275"/>
        <end position="290"/>
    </location>
</feature>
<dbReference type="CDD" id="cd04765">
    <property type="entry name" value="HTH_MlrA-like_sg2"/>
    <property type="match status" value="1"/>
</dbReference>
<gene>
    <name evidence="3" type="ORF">SAMN04515678_10586</name>
</gene>
<dbReference type="PROSITE" id="PS50937">
    <property type="entry name" value="HTH_MERR_2"/>
    <property type="match status" value="1"/>
</dbReference>
<sequence length="448" mass="45738">MAKSPDAFRTISEVAEWLDTPAHVLRFWESKFTQVKPVKRAGGRRYYRPADMELLGGIKKLLHDDGMTIKGVQKMLSDKGVKAVAALSPAVDGPDIEAVTARPDPEEARAREVDTPTERGEAERSATEETTPAAAGEGTAVEEAGALADKSVRTAPEPMREAGEAAGDGASDASGAAEPALDPGALPEPPADPRPELDVAATARDHADAPAPDIDTDETSGEETGADRPPLPVTGLDVGTGTDTSPEAADSGDDGARASDGLPSAESDEAATGFAVAPEAPAVGEPGAEALDTSQGDLFPVAAGHVPSFLSTPLSERPGAGDEAGSADDTPPPAPPAEHTEVDTGIAAADLTGPAEPFETEAGHAAESGTGRPAAIPGDTAETPHDPVDAREEAASPAIAAAPDRPQPEDLPPPPGPLFHVARINRLTAAQAARIAPLVERLSAFRDR</sequence>
<evidence type="ECO:0000313" key="4">
    <source>
        <dbReference type="Proteomes" id="UP000325289"/>
    </source>
</evidence>
<feature type="compositionally biased region" description="Low complexity" evidence="1">
    <location>
        <begin position="233"/>
        <end position="244"/>
    </location>
</feature>
<dbReference type="InterPro" id="IPR009061">
    <property type="entry name" value="DNA-bd_dom_put_sf"/>
</dbReference>
<dbReference type="Proteomes" id="UP000325289">
    <property type="component" value="Unassembled WGS sequence"/>
</dbReference>
<evidence type="ECO:0000313" key="3">
    <source>
        <dbReference type="EMBL" id="SFD98290.1"/>
    </source>
</evidence>
<dbReference type="GO" id="GO:0003677">
    <property type="term" value="F:DNA binding"/>
    <property type="evidence" value="ECO:0007669"/>
    <property type="project" value="InterPro"/>
</dbReference>